<gene>
    <name evidence="5" type="ORF">KFE25_000976</name>
</gene>
<dbReference type="Gene3D" id="3.80.10.10">
    <property type="entry name" value="Ribonuclease Inhibitor"/>
    <property type="match status" value="1"/>
</dbReference>
<evidence type="ECO:0000313" key="5">
    <source>
        <dbReference type="EMBL" id="KAG8459620.1"/>
    </source>
</evidence>
<keyword evidence="6" id="KW-1185">Reference proteome</keyword>
<name>A0A8J6C795_DIALT</name>
<feature type="compositionally biased region" description="Low complexity" evidence="4">
    <location>
        <begin position="406"/>
        <end position="436"/>
    </location>
</feature>
<feature type="region of interest" description="Disordered" evidence="4">
    <location>
        <begin position="181"/>
        <end position="217"/>
    </location>
</feature>
<feature type="compositionally biased region" description="Basic and acidic residues" evidence="4">
    <location>
        <begin position="1191"/>
        <end position="1203"/>
    </location>
</feature>
<feature type="compositionally biased region" description="Low complexity" evidence="4">
    <location>
        <begin position="191"/>
        <end position="217"/>
    </location>
</feature>
<reference evidence="5" key="1">
    <citation type="submission" date="2021-05" db="EMBL/GenBank/DDBJ databases">
        <title>The genome of the haptophyte Pavlova lutheri (Diacronema luteri, Pavlovales) - a model for lipid biosynthesis in eukaryotic algae.</title>
        <authorList>
            <person name="Hulatt C.J."/>
            <person name="Posewitz M.C."/>
        </authorList>
    </citation>
    <scope>NUCLEOTIDE SEQUENCE</scope>
    <source>
        <strain evidence="5">NIVA-4/92</strain>
    </source>
</reference>
<evidence type="ECO:0000256" key="2">
    <source>
        <dbReference type="ARBA" id="ARBA00022737"/>
    </source>
</evidence>
<dbReference type="GO" id="GO:0005737">
    <property type="term" value="C:cytoplasm"/>
    <property type="evidence" value="ECO:0007669"/>
    <property type="project" value="TreeGrafter"/>
</dbReference>
<evidence type="ECO:0000313" key="6">
    <source>
        <dbReference type="Proteomes" id="UP000751190"/>
    </source>
</evidence>
<accession>A0A8J6C795</accession>
<feature type="region of interest" description="Disordered" evidence="4">
    <location>
        <begin position="406"/>
        <end position="437"/>
    </location>
</feature>
<feature type="compositionally biased region" description="Acidic residues" evidence="4">
    <location>
        <begin position="1038"/>
        <end position="1050"/>
    </location>
</feature>
<protein>
    <submittedName>
        <fullName evidence="5">Uncharacterized protein</fullName>
    </submittedName>
</protein>
<comment type="caution">
    <text evidence="5">The sequence shown here is derived from an EMBL/GenBank/DDBJ whole genome shotgun (WGS) entry which is preliminary data.</text>
</comment>
<evidence type="ECO:0000256" key="3">
    <source>
        <dbReference type="SAM" id="Coils"/>
    </source>
</evidence>
<feature type="compositionally biased region" description="Low complexity" evidence="4">
    <location>
        <begin position="1204"/>
        <end position="1213"/>
    </location>
</feature>
<feature type="compositionally biased region" description="Basic and acidic residues" evidence="4">
    <location>
        <begin position="1079"/>
        <end position="1091"/>
    </location>
</feature>
<evidence type="ECO:0000256" key="1">
    <source>
        <dbReference type="ARBA" id="ARBA00022614"/>
    </source>
</evidence>
<feature type="compositionally biased region" description="Polar residues" evidence="4">
    <location>
        <begin position="1093"/>
        <end position="1104"/>
    </location>
</feature>
<feature type="region of interest" description="Disordered" evidence="4">
    <location>
        <begin position="1025"/>
        <end position="1156"/>
    </location>
</feature>
<dbReference type="EMBL" id="JAGTXO010000039">
    <property type="protein sequence ID" value="KAG8459620.1"/>
    <property type="molecule type" value="Genomic_DNA"/>
</dbReference>
<dbReference type="Pfam" id="PF14580">
    <property type="entry name" value="LRR_9"/>
    <property type="match status" value="1"/>
</dbReference>
<keyword evidence="2" id="KW-0677">Repeat</keyword>
<dbReference type="SUPFAM" id="SSF52058">
    <property type="entry name" value="L domain-like"/>
    <property type="match status" value="1"/>
</dbReference>
<dbReference type="SMART" id="SM00369">
    <property type="entry name" value="LRR_TYP"/>
    <property type="match status" value="3"/>
</dbReference>
<dbReference type="InterPro" id="IPR032675">
    <property type="entry name" value="LRR_dom_sf"/>
</dbReference>
<keyword evidence="1" id="KW-0433">Leucine-rich repeat</keyword>
<dbReference type="InterPro" id="IPR003591">
    <property type="entry name" value="Leu-rich_rpt_typical-subtyp"/>
</dbReference>
<dbReference type="PANTHER" id="PTHR15454:SF56">
    <property type="entry name" value="PROTEIN PHOSPHATASE 1 REGULATORY SUBUNIT 7-RELATED"/>
    <property type="match status" value="1"/>
</dbReference>
<dbReference type="PANTHER" id="PTHR15454">
    <property type="entry name" value="NISCHARIN RELATED"/>
    <property type="match status" value="1"/>
</dbReference>
<feature type="coiled-coil region" evidence="3">
    <location>
        <begin position="357"/>
        <end position="384"/>
    </location>
</feature>
<feature type="region of interest" description="Disordered" evidence="4">
    <location>
        <begin position="1168"/>
        <end position="1213"/>
    </location>
</feature>
<dbReference type="Proteomes" id="UP000751190">
    <property type="component" value="Unassembled WGS sequence"/>
</dbReference>
<dbReference type="PROSITE" id="PS51450">
    <property type="entry name" value="LRR"/>
    <property type="match status" value="3"/>
</dbReference>
<evidence type="ECO:0000256" key="4">
    <source>
        <dbReference type="SAM" id="MobiDB-lite"/>
    </source>
</evidence>
<proteinExistence type="predicted"/>
<dbReference type="AlphaFoldDB" id="A0A8J6C795"/>
<feature type="compositionally biased region" description="Low complexity" evidence="4">
    <location>
        <begin position="230"/>
        <end position="240"/>
    </location>
</feature>
<sequence>MPIYRITRELIDEVSSGFASLHALNLSHNLISHIENLETLPGLRRLDLSHNRVGLGSLAGVRSLGALETLNLASNQISDLSDFDNASLARLRALDLSGNFLSDVAALAPLRSLPSLSALALAGCPLDSAAGHVRAQIANLLPQLRELDGQPLPPAGGAPAARSPAHHLAAGPCRYSDRHAAAPAGAGGARGFEPAAPPAGASPNSARQAQPLPGAAPAAGVGWVRCDAPDSSPSAAGGAAHPSYTSPAMRAPPTPDGAADGARAAAAAARAEAAVAEAAAAARAERARAEAAVVEAAASARADRETIASLRDELARASTLATERAAAAAAQLARERAAAAATEAALRAEANEARTAAAEATRLRAHAERALADARADLAAERSATTNLRRYIGAASASCAVTSVTSVTSGGLPRATPAPPSSARAGASASAFGPAGVPVSRAPAAPTAALRGESAASACGARARGPGATDATDAMASCADEAGKGADDGAAGGASGASLASLLQLRLEATTELLETMEEHLYPRSADENNALPSVAHAAETAANGAAGDNEAAPPLTLLRLWRQRLFKTLVQAKSAELRARADMHALAATIRAREADARAARAAAAAASNDAARARHESALERTALRLAHAESAQLQRALAGARGGADAATTIAQLVRAAGAQLDAASRAHERAQRAADARLCEISDRLAFAVRRLGTLRALAPRHAVASGHVGPARALAGADGQVHTGGADADAEPAAPLPHVRAELHRLEAENAALVHSLHAANEHRAVAGARLAAALGALREGDDGRAYEVACLIALADSEARMRAAAESRRLHAESDGSDKVAALSRALDAEQAALAAARAAAADAVEAAERGADERAAAAAEAARAELVPRLRELERTCAGLEAGYQAALESSQEESRRTTEAAAVAAAAARADADSRVRNAEVAPLRAQLSAVQRELAKSVAARRSVERELARARADAAEGDRLKFEYLESKLRKKDAQLHAIREERSALLAAASRGGAEHARARPPARDRRARLGYLRATRGDASLSSGEGEGESEGEGELEERDVASVSAHNPVEAHAGAHGGNGSGAAGRARDERGRSERAHSPASNGAGSSLTASPRALSARGRNGHGGALHGPAPAGRGGGVTERRRAAAGEDQPSARSDDDEALTSAWRHAELRVALPASARSTAAEPPSIAFGARRAPAADRHEERKRSEAAAAASAHTAQLPAANELRAALAYLDALALR</sequence>
<keyword evidence="3" id="KW-0175">Coiled coil</keyword>
<organism evidence="5 6">
    <name type="scientific">Diacronema lutheri</name>
    <name type="common">Unicellular marine alga</name>
    <name type="synonym">Monochrysis lutheri</name>
    <dbReference type="NCBI Taxonomy" id="2081491"/>
    <lineage>
        <taxon>Eukaryota</taxon>
        <taxon>Haptista</taxon>
        <taxon>Haptophyta</taxon>
        <taxon>Pavlovophyceae</taxon>
        <taxon>Pavlovales</taxon>
        <taxon>Pavlovaceae</taxon>
        <taxon>Diacronema</taxon>
    </lineage>
</organism>
<dbReference type="OrthoDB" id="6334211at2759"/>
<feature type="region of interest" description="Disordered" evidence="4">
    <location>
        <begin position="230"/>
        <end position="263"/>
    </location>
</feature>
<dbReference type="InterPro" id="IPR001611">
    <property type="entry name" value="Leu-rich_rpt"/>
</dbReference>